<organism evidence="8 9">
    <name type="scientific">Tsukamurella soli</name>
    <dbReference type="NCBI Taxonomy" id="644556"/>
    <lineage>
        <taxon>Bacteria</taxon>
        <taxon>Bacillati</taxon>
        <taxon>Actinomycetota</taxon>
        <taxon>Actinomycetes</taxon>
        <taxon>Mycobacteriales</taxon>
        <taxon>Tsukamurellaceae</taxon>
        <taxon>Tsukamurella</taxon>
    </lineage>
</organism>
<dbReference type="Gene3D" id="3.40.190.10">
    <property type="entry name" value="Periplasmic binding protein-like II"/>
    <property type="match status" value="2"/>
</dbReference>
<keyword evidence="7" id="KW-0472">Membrane</keyword>
<dbReference type="InterPro" id="IPR005669">
    <property type="entry name" value="Thiosulph/SO4-bd"/>
</dbReference>
<feature type="compositionally biased region" description="Basic and acidic residues" evidence="6">
    <location>
        <begin position="1"/>
        <end position="17"/>
    </location>
</feature>
<dbReference type="Proteomes" id="UP001500635">
    <property type="component" value="Unassembled WGS sequence"/>
</dbReference>
<evidence type="ECO:0000256" key="4">
    <source>
        <dbReference type="ARBA" id="ARBA00022729"/>
    </source>
</evidence>
<evidence type="ECO:0000256" key="2">
    <source>
        <dbReference type="ARBA" id="ARBA00006099"/>
    </source>
</evidence>
<feature type="region of interest" description="Disordered" evidence="6">
    <location>
        <begin position="1"/>
        <end position="23"/>
    </location>
</feature>
<name>A0ABP8JE99_9ACTN</name>
<keyword evidence="7" id="KW-0812">Transmembrane</keyword>
<dbReference type="NCBIfam" id="NF008022">
    <property type="entry name" value="PRK10752.1"/>
    <property type="match status" value="1"/>
</dbReference>
<proteinExistence type="inferred from homology"/>
<evidence type="ECO:0000256" key="3">
    <source>
        <dbReference type="ARBA" id="ARBA00022448"/>
    </source>
</evidence>
<feature type="transmembrane region" description="Helical" evidence="7">
    <location>
        <begin position="31"/>
        <end position="49"/>
    </location>
</feature>
<evidence type="ECO:0000256" key="5">
    <source>
        <dbReference type="ARBA" id="ARBA00022764"/>
    </source>
</evidence>
<keyword evidence="9" id="KW-1185">Reference proteome</keyword>
<comment type="similarity">
    <text evidence="2">Belongs to the prokaryotic sulfate-binding protein family.</text>
</comment>
<evidence type="ECO:0000256" key="1">
    <source>
        <dbReference type="ARBA" id="ARBA00004418"/>
    </source>
</evidence>
<evidence type="ECO:0000256" key="6">
    <source>
        <dbReference type="SAM" id="MobiDB-lite"/>
    </source>
</evidence>
<comment type="subcellular location">
    <subcellularLocation>
        <location evidence="1">Periplasm</location>
    </subcellularLocation>
</comment>
<dbReference type="PANTHER" id="PTHR30368">
    <property type="entry name" value="SULFATE-BINDING PROTEIN"/>
    <property type="match status" value="1"/>
</dbReference>
<keyword evidence="7" id="KW-1133">Transmembrane helix</keyword>
<reference evidence="9" key="1">
    <citation type="journal article" date="2019" name="Int. J. Syst. Evol. Microbiol.">
        <title>The Global Catalogue of Microorganisms (GCM) 10K type strain sequencing project: providing services to taxonomists for standard genome sequencing and annotation.</title>
        <authorList>
            <consortium name="The Broad Institute Genomics Platform"/>
            <consortium name="The Broad Institute Genome Sequencing Center for Infectious Disease"/>
            <person name="Wu L."/>
            <person name="Ma J."/>
        </authorList>
    </citation>
    <scope>NUCLEOTIDE SEQUENCE [LARGE SCALE GENOMIC DNA]</scope>
    <source>
        <strain evidence="9">JCM 17688</strain>
    </source>
</reference>
<evidence type="ECO:0000313" key="8">
    <source>
        <dbReference type="EMBL" id="GAA4389464.1"/>
    </source>
</evidence>
<dbReference type="CDD" id="cd01005">
    <property type="entry name" value="PBP2_CysP"/>
    <property type="match status" value="1"/>
</dbReference>
<protein>
    <submittedName>
        <fullName evidence="8">Sulfate ABC transporter substrate-binding protein</fullName>
    </submittedName>
</protein>
<evidence type="ECO:0000313" key="9">
    <source>
        <dbReference type="Proteomes" id="UP001500635"/>
    </source>
</evidence>
<gene>
    <name evidence="8" type="ORF">GCM10023147_16240</name>
</gene>
<sequence>MSDRDSTDDRDGIEHSGRPSRRWRRPAHVRIPELIAIVAVVLAVGALVVHNRADTTPNQLLNVSYDPTREVYAALDETFAEQYRAQTGTVVDIKQSHGGSGRQARDVAAGRQKADVVSLALPSDVDTVVDRGLIAPGWRTRLPDDSSPYTSTIVFLVRKGNPKGIHDWADLVKPGVGVVTPDPRTSGSGQLTFLAGWGSVTSRGGSDTQARDYVGDLYQHIVAFDAGARASSVSFSTLGLGDVQVTWESEALREAKEDKSAGLQVVYPPVSILAVPSVARVDANTKNSKEAALADAYLKYLFSDQAQETFAEYGYRPADQAILARHADTLPPLKLFPITAIARDWDAAREKFFGTDGTVTTIISSGPVKPAGTDALEGQ</sequence>
<dbReference type="EMBL" id="BAABFR010000019">
    <property type="protein sequence ID" value="GAA4389464.1"/>
    <property type="molecule type" value="Genomic_DNA"/>
</dbReference>
<dbReference type="Pfam" id="PF13531">
    <property type="entry name" value="SBP_bac_11"/>
    <property type="match status" value="1"/>
</dbReference>
<accession>A0ABP8JE99</accession>
<keyword evidence="5" id="KW-0574">Periplasm</keyword>
<comment type="caution">
    <text evidence="8">The sequence shown here is derived from an EMBL/GenBank/DDBJ whole genome shotgun (WGS) entry which is preliminary data.</text>
</comment>
<keyword evidence="4" id="KW-0732">Signal</keyword>
<keyword evidence="3" id="KW-0813">Transport</keyword>
<evidence type="ECO:0000256" key="7">
    <source>
        <dbReference type="SAM" id="Phobius"/>
    </source>
</evidence>
<dbReference type="SUPFAM" id="SSF53850">
    <property type="entry name" value="Periplasmic binding protein-like II"/>
    <property type="match status" value="1"/>
</dbReference>
<dbReference type="PANTHER" id="PTHR30368:SF2">
    <property type="entry name" value="SULFATE-BINDING PROTEIN"/>
    <property type="match status" value="1"/>
</dbReference>
<dbReference type="RefSeq" id="WP_344993503.1">
    <property type="nucleotide sequence ID" value="NZ_BAABFR010000019.1"/>
</dbReference>
<dbReference type="NCBIfam" id="TIGR00971">
    <property type="entry name" value="3a0106s03"/>
    <property type="match status" value="1"/>
</dbReference>